<evidence type="ECO:0000256" key="1">
    <source>
        <dbReference type="ARBA" id="ARBA00022723"/>
    </source>
</evidence>
<name>A0ABP1CHA5_9APHY</name>
<evidence type="ECO:0000256" key="4">
    <source>
        <dbReference type="PROSITE-ProRule" id="PRU00134"/>
    </source>
</evidence>
<evidence type="ECO:0000256" key="2">
    <source>
        <dbReference type="ARBA" id="ARBA00022771"/>
    </source>
</evidence>
<reference evidence="8" key="1">
    <citation type="submission" date="2024-04" db="EMBL/GenBank/DDBJ databases">
        <authorList>
            <person name="Shaw F."/>
            <person name="Minotto A."/>
        </authorList>
    </citation>
    <scope>NUCLEOTIDE SEQUENCE [LARGE SCALE GENOMIC DNA]</scope>
</reference>
<evidence type="ECO:0000313" key="7">
    <source>
        <dbReference type="EMBL" id="CAL1695075.1"/>
    </source>
</evidence>
<dbReference type="Proteomes" id="UP001497453">
    <property type="component" value="Chromosome 1"/>
</dbReference>
<evidence type="ECO:0000256" key="5">
    <source>
        <dbReference type="SAM" id="MobiDB-lite"/>
    </source>
</evidence>
<evidence type="ECO:0000259" key="6">
    <source>
        <dbReference type="PROSITE" id="PS50865"/>
    </source>
</evidence>
<sequence>MRGRPTVMASRHRKRKARPAANSLTNIFGDEWSVSDDWVEVANQMCAILNFPDLTTRNGLKDVHADLEAYDSRLNQAFKYGRQNRNFKIMGGVVAVWTKMCTVDSILQDRLIDAGLLERVMTLTENSETLGLALRFLNVITFHFGKRFALEFRRYVGKLISLWKAHVDDPMVPSLVLGILAHSPSVLQSPSVRIELSPLVENILETLRQPALTSWLFDHAMAFFGGSSSNVLSECKNNRSYLLLCVAMLRSHDLNRRMQALRGIWRMSSPVTCKYIATFAIVGNLKKCDYPSDLSAILGEFGQERTEALGIKLCMRDYVALHSQNTLKPDPLALGRALGAQIMTNQFSVPQKACTGCARLRSCACCSDWNKCAPECIVALRAASEHPSDLDLADALEWKSTHCEKDGGKKALQVARNAISRVPSIPFFYYAVASQQHNVDHLDTLRVSKKGLKCPDIPLWIRTSLLRYAINSALHISTAACSWDQRANFLAMLISAHEDSCELIRILPPDSMFMQGDLSIHIIVTLLVRGPECAIDGPEMQEVSKKSEINNKFMDYLGIPLGMPSLVKDTRKQILDNMSDALQEWKDTLEITNGFVAESQESDLTFADHDESARHLDTWLSNFEDEDRRAKPGQYRWWSAEMSKEQLTPMRCTWCERTSAVLKKCGQCGTTRYCDSECQKSHWAEHKSSCQGKKAAPQPTSEMRIK</sequence>
<protein>
    <recommendedName>
        <fullName evidence="6">MYND-type domain-containing protein</fullName>
    </recommendedName>
</protein>
<dbReference type="SUPFAM" id="SSF144232">
    <property type="entry name" value="HIT/MYND zinc finger-like"/>
    <property type="match status" value="1"/>
</dbReference>
<keyword evidence="8" id="KW-1185">Reference proteome</keyword>
<dbReference type="Pfam" id="PF01753">
    <property type="entry name" value="zf-MYND"/>
    <property type="match status" value="1"/>
</dbReference>
<keyword evidence="3" id="KW-0862">Zinc</keyword>
<feature type="domain" description="MYND-type" evidence="6">
    <location>
        <begin position="652"/>
        <end position="690"/>
    </location>
</feature>
<dbReference type="Gene3D" id="6.10.140.2220">
    <property type="match status" value="1"/>
</dbReference>
<dbReference type="PROSITE" id="PS50865">
    <property type="entry name" value="ZF_MYND_2"/>
    <property type="match status" value="1"/>
</dbReference>
<evidence type="ECO:0000313" key="8">
    <source>
        <dbReference type="Proteomes" id="UP001497453"/>
    </source>
</evidence>
<dbReference type="EMBL" id="OZ037944">
    <property type="protein sequence ID" value="CAL1695075.1"/>
    <property type="molecule type" value="Genomic_DNA"/>
</dbReference>
<accession>A0ABP1CHA5</accession>
<organism evidence="7 8">
    <name type="scientific">Somion occarium</name>
    <dbReference type="NCBI Taxonomy" id="3059160"/>
    <lineage>
        <taxon>Eukaryota</taxon>
        <taxon>Fungi</taxon>
        <taxon>Dikarya</taxon>
        <taxon>Basidiomycota</taxon>
        <taxon>Agaricomycotina</taxon>
        <taxon>Agaricomycetes</taxon>
        <taxon>Polyporales</taxon>
        <taxon>Cerrenaceae</taxon>
        <taxon>Somion</taxon>
    </lineage>
</organism>
<keyword evidence="1" id="KW-0479">Metal-binding</keyword>
<feature type="region of interest" description="Disordered" evidence="5">
    <location>
        <begin position="686"/>
        <end position="706"/>
    </location>
</feature>
<keyword evidence="2 4" id="KW-0863">Zinc-finger</keyword>
<dbReference type="InterPro" id="IPR002893">
    <property type="entry name" value="Znf_MYND"/>
</dbReference>
<gene>
    <name evidence="7" type="ORF">GFSPODELE1_LOCUS582</name>
</gene>
<proteinExistence type="predicted"/>
<evidence type="ECO:0000256" key="3">
    <source>
        <dbReference type="ARBA" id="ARBA00022833"/>
    </source>
</evidence>
<dbReference type="PROSITE" id="PS01360">
    <property type="entry name" value="ZF_MYND_1"/>
    <property type="match status" value="1"/>
</dbReference>